<feature type="transmembrane region" description="Helical" evidence="7">
    <location>
        <begin position="6"/>
        <end position="26"/>
    </location>
</feature>
<dbReference type="Gene3D" id="3.40.720.10">
    <property type="entry name" value="Alkaline Phosphatase, subunit A"/>
    <property type="match status" value="1"/>
</dbReference>
<evidence type="ECO:0000256" key="1">
    <source>
        <dbReference type="ARBA" id="ARBA00004651"/>
    </source>
</evidence>
<evidence type="ECO:0000313" key="10">
    <source>
        <dbReference type="Proteomes" id="UP000886860"/>
    </source>
</evidence>
<evidence type="ECO:0000259" key="8">
    <source>
        <dbReference type="Pfam" id="PF00884"/>
    </source>
</evidence>
<evidence type="ECO:0000256" key="3">
    <source>
        <dbReference type="ARBA" id="ARBA00022475"/>
    </source>
</evidence>
<dbReference type="EMBL" id="DVKS01000009">
    <property type="protein sequence ID" value="HIT40554.1"/>
    <property type="molecule type" value="Genomic_DNA"/>
</dbReference>
<comment type="pathway">
    <text evidence="2">Cell wall biogenesis; lipoteichoic acid biosynthesis.</text>
</comment>
<feature type="domain" description="Sulfatase N-terminal" evidence="8">
    <location>
        <begin position="235"/>
        <end position="523"/>
    </location>
</feature>
<dbReference type="Proteomes" id="UP000886860">
    <property type="component" value="Unassembled WGS sequence"/>
</dbReference>
<feature type="transmembrane region" description="Helical" evidence="7">
    <location>
        <begin position="138"/>
        <end position="162"/>
    </location>
</feature>
<gene>
    <name evidence="9" type="ORF">IAB60_00385</name>
</gene>
<dbReference type="PANTHER" id="PTHR47371:SF3">
    <property type="entry name" value="PHOSPHOGLYCEROL TRANSFERASE I"/>
    <property type="match status" value="1"/>
</dbReference>
<comment type="subcellular location">
    <subcellularLocation>
        <location evidence="1">Cell membrane</location>
        <topology evidence="1">Multi-pass membrane protein</topology>
    </subcellularLocation>
</comment>
<dbReference type="SUPFAM" id="SSF53649">
    <property type="entry name" value="Alkaline phosphatase-like"/>
    <property type="match status" value="1"/>
</dbReference>
<dbReference type="InterPro" id="IPR017850">
    <property type="entry name" value="Alkaline_phosphatase_core_sf"/>
</dbReference>
<feature type="transmembrane region" description="Helical" evidence="7">
    <location>
        <begin position="112"/>
        <end position="131"/>
    </location>
</feature>
<keyword evidence="5 7" id="KW-1133">Transmembrane helix</keyword>
<reference evidence="9" key="1">
    <citation type="submission" date="2020-10" db="EMBL/GenBank/DDBJ databases">
        <authorList>
            <person name="Gilroy R."/>
        </authorList>
    </citation>
    <scope>NUCLEOTIDE SEQUENCE</scope>
    <source>
        <strain evidence="9">CHK123-3438</strain>
    </source>
</reference>
<evidence type="ECO:0000256" key="2">
    <source>
        <dbReference type="ARBA" id="ARBA00004936"/>
    </source>
</evidence>
<evidence type="ECO:0000256" key="4">
    <source>
        <dbReference type="ARBA" id="ARBA00022692"/>
    </source>
</evidence>
<comment type="caution">
    <text evidence="9">The sequence shown here is derived from an EMBL/GenBank/DDBJ whole genome shotgun (WGS) entry which is preliminary data.</text>
</comment>
<protein>
    <submittedName>
        <fullName evidence="9">LTA synthase family protein</fullName>
    </submittedName>
</protein>
<dbReference type="GO" id="GO:0005886">
    <property type="term" value="C:plasma membrane"/>
    <property type="evidence" value="ECO:0007669"/>
    <property type="project" value="UniProtKB-SubCell"/>
</dbReference>
<dbReference type="InterPro" id="IPR050448">
    <property type="entry name" value="OpgB/LTA_synthase_biosynth"/>
</dbReference>
<evidence type="ECO:0000256" key="6">
    <source>
        <dbReference type="ARBA" id="ARBA00023136"/>
    </source>
</evidence>
<dbReference type="CDD" id="cd16015">
    <property type="entry name" value="LTA_synthase"/>
    <property type="match status" value="1"/>
</dbReference>
<feature type="transmembrane region" description="Helical" evidence="7">
    <location>
        <begin position="33"/>
        <end position="53"/>
    </location>
</feature>
<name>A0A9D1KE78_9FIRM</name>
<keyword evidence="3" id="KW-1003">Cell membrane</keyword>
<accession>A0A9D1KE78</accession>
<feature type="transmembrane region" description="Helical" evidence="7">
    <location>
        <begin position="59"/>
        <end position="79"/>
    </location>
</feature>
<evidence type="ECO:0000256" key="5">
    <source>
        <dbReference type="ARBA" id="ARBA00022989"/>
    </source>
</evidence>
<organism evidence="9 10">
    <name type="scientific">Candidatus Caccovicinus merdipullorum</name>
    <dbReference type="NCBI Taxonomy" id="2840724"/>
    <lineage>
        <taxon>Bacteria</taxon>
        <taxon>Bacillati</taxon>
        <taxon>Bacillota</taxon>
        <taxon>Clostridia</taxon>
        <taxon>Eubacteriales</taxon>
        <taxon>Candidatus Caccovicinus</taxon>
    </lineage>
</organism>
<dbReference type="PANTHER" id="PTHR47371">
    <property type="entry name" value="LIPOTEICHOIC ACID SYNTHASE"/>
    <property type="match status" value="1"/>
</dbReference>
<reference evidence="9" key="2">
    <citation type="journal article" date="2021" name="PeerJ">
        <title>Extensive microbial diversity within the chicken gut microbiome revealed by metagenomics and culture.</title>
        <authorList>
            <person name="Gilroy R."/>
            <person name="Ravi A."/>
            <person name="Getino M."/>
            <person name="Pursley I."/>
            <person name="Horton D.L."/>
            <person name="Alikhan N.F."/>
            <person name="Baker D."/>
            <person name="Gharbi K."/>
            <person name="Hall N."/>
            <person name="Watson M."/>
            <person name="Adriaenssens E.M."/>
            <person name="Foster-Nyarko E."/>
            <person name="Jarju S."/>
            <person name="Secka A."/>
            <person name="Antonio M."/>
            <person name="Oren A."/>
            <person name="Chaudhuri R.R."/>
            <person name="La Ragione R."/>
            <person name="Hildebrand F."/>
            <person name="Pallen M.J."/>
        </authorList>
    </citation>
    <scope>NUCLEOTIDE SEQUENCE</scope>
    <source>
        <strain evidence="9">CHK123-3438</strain>
    </source>
</reference>
<dbReference type="InterPro" id="IPR000917">
    <property type="entry name" value="Sulfatase_N"/>
</dbReference>
<keyword evidence="4 7" id="KW-0812">Transmembrane</keyword>
<evidence type="ECO:0000256" key="7">
    <source>
        <dbReference type="SAM" id="Phobius"/>
    </source>
</evidence>
<dbReference type="Pfam" id="PF00884">
    <property type="entry name" value="Sulfatase"/>
    <property type="match status" value="1"/>
</dbReference>
<keyword evidence="6 7" id="KW-0472">Membrane</keyword>
<sequence>MKRKAGTAVLILTPFVMFGVFEWITGNLMEIELIYRILNLLLFFLLYFVVFAVTNSMGVGFSLLNVILTVWALAEHYVVEFRGRPIMIWDIMAFRTAMTVADTYQYDITLQVAAGVLVILLWTVLLWLFPVRLPSKKIWAGTAAGSLVCMAVFLFTFFQYGIAALGMEINMWYPSWSYAQYGYLLSTLRMVDYLSVDPPEGYSLAQVRGIQEEIQEWEKEDEPIWGTKSDTVPTNIICIMNESYSDLRVVGDFNTDEPFMEFYDSLETNCIKGNLYMPVFGSMTSNSEFEFLTGNSIAFTPSGSVPYQIYMRNPSYGLASILKEQGYRTVAMHPNEKTNWNRDEAYRNMLFDEFYGIEYFQGSPTIRGYVSDLGNYQKIINLTEKKEEGQPLFIFDVTMQNHGGYETDYEAAVHLTDYEDMPMTEQYLSLIRESDQALQYLIEYYENVDEPTMIILFGDHQPSVEDTFYEALYGCSLEEAAGEDYLRRYITPFLVWTNYGTESMLEENLSAMFLSCTILERANLEITDFISFLRFLYRQCPVVHILGYYTSDMVWESWSHWEEKKEYPLFHWFDMLQYHNMFERNRITSLFQVSDG</sequence>
<dbReference type="AlphaFoldDB" id="A0A9D1KE78"/>
<evidence type="ECO:0000313" key="9">
    <source>
        <dbReference type="EMBL" id="HIT40554.1"/>
    </source>
</evidence>
<proteinExistence type="predicted"/>